<name>A0ABP7R489_9BURK</name>
<dbReference type="RefSeq" id="WP_344869022.1">
    <property type="nucleotide sequence ID" value="NZ_BAABBP010000010.1"/>
</dbReference>
<organism evidence="1 2">
    <name type="scientific">Comamonas faecalis</name>
    <dbReference type="NCBI Taxonomy" id="1387849"/>
    <lineage>
        <taxon>Bacteria</taxon>
        <taxon>Pseudomonadati</taxon>
        <taxon>Pseudomonadota</taxon>
        <taxon>Betaproteobacteria</taxon>
        <taxon>Burkholderiales</taxon>
        <taxon>Comamonadaceae</taxon>
        <taxon>Comamonas</taxon>
    </lineage>
</organism>
<proteinExistence type="predicted"/>
<evidence type="ECO:0000313" key="1">
    <source>
        <dbReference type="EMBL" id="GAA3992151.1"/>
    </source>
</evidence>
<sequence>MTTASMSKHLQRLRRLALGWLLLALLLSPVLGRMHQVLHGMGSAPTGLVDVAGQGGVANHAPGLLHTLFAGHSHGDCQVLDQQTLGGALLAQALPLVQAAPRAMPEGVPAAAPATRRLASFHARAPPLGG</sequence>
<reference evidence="2" key="1">
    <citation type="journal article" date="2019" name="Int. J. Syst. Evol. Microbiol.">
        <title>The Global Catalogue of Microorganisms (GCM) 10K type strain sequencing project: providing services to taxonomists for standard genome sequencing and annotation.</title>
        <authorList>
            <consortium name="The Broad Institute Genomics Platform"/>
            <consortium name="The Broad Institute Genome Sequencing Center for Infectious Disease"/>
            <person name="Wu L."/>
            <person name="Ma J."/>
        </authorList>
    </citation>
    <scope>NUCLEOTIDE SEQUENCE [LARGE SCALE GENOMIC DNA]</scope>
    <source>
        <strain evidence="2">JCM 17561</strain>
    </source>
</reference>
<accession>A0ABP7R489</accession>
<gene>
    <name evidence="1" type="ORF">GCM10022279_14190</name>
</gene>
<evidence type="ECO:0008006" key="3">
    <source>
        <dbReference type="Google" id="ProtNLM"/>
    </source>
</evidence>
<comment type="caution">
    <text evidence="1">The sequence shown here is derived from an EMBL/GenBank/DDBJ whole genome shotgun (WGS) entry which is preliminary data.</text>
</comment>
<protein>
    <recommendedName>
        <fullName evidence="3">DUF2946 domain-containing protein</fullName>
    </recommendedName>
</protein>
<dbReference type="EMBL" id="BAABBP010000010">
    <property type="protein sequence ID" value="GAA3992151.1"/>
    <property type="molecule type" value="Genomic_DNA"/>
</dbReference>
<evidence type="ECO:0000313" key="2">
    <source>
        <dbReference type="Proteomes" id="UP001501627"/>
    </source>
</evidence>
<dbReference type="Proteomes" id="UP001501627">
    <property type="component" value="Unassembled WGS sequence"/>
</dbReference>
<keyword evidence="2" id="KW-1185">Reference proteome</keyword>